<reference evidence="10 11" key="1">
    <citation type="journal article" date="2011" name="J. Gen. Appl. Microbiol.">
        <title>Draft genome sequencing of the enigmatic yeast Saitoella complicata.</title>
        <authorList>
            <person name="Nishida H."/>
            <person name="Hamamoto M."/>
            <person name="Sugiyama J."/>
        </authorList>
    </citation>
    <scope>NUCLEOTIDE SEQUENCE [LARGE SCALE GENOMIC DNA]</scope>
    <source>
        <strain evidence="10 11">NRRL Y-17804</strain>
    </source>
</reference>
<feature type="active site" evidence="5">
    <location>
        <position position="256"/>
    </location>
</feature>
<evidence type="ECO:0000256" key="1">
    <source>
        <dbReference type="ARBA" id="ARBA00009986"/>
    </source>
</evidence>
<feature type="domain" description="Aldehyde dehydrogenase" evidence="9">
    <location>
        <begin position="9"/>
        <end position="443"/>
    </location>
</feature>
<dbReference type="STRING" id="698492.A0A0E9NQ38"/>
<comment type="similarity">
    <text evidence="1 4 7">Belongs to the aldehyde dehydrogenase family.</text>
</comment>
<dbReference type="SUPFAM" id="SSF53720">
    <property type="entry name" value="ALDH-like"/>
    <property type="match status" value="1"/>
</dbReference>
<protein>
    <recommendedName>
        <fullName evidence="4">Aldehyde dehydrogenase</fullName>
    </recommendedName>
</protein>
<organism evidence="10 11">
    <name type="scientific">Saitoella complicata (strain BCRC 22490 / CBS 7301 / JCM 7358 / NBRC 10748 / NRRL Y-17804)</name>
    <dbReference type="NCBI Taxonomy" id="698492"/>
    <lineage>
        <taxon>Eukaryota</taxon>
        <taxon>Fungi</taxon>
        <taxon>Dikarya</taxon>
        <taxon>Ascomycota</taxon>
        <taxon>Taphrinomycotina</taxon>
        <taxon>Taphrinomycotina incertae sedis</taxon>
        <taxon>Saitoella</taxon>
    </lineage>
</organism>
<keyword evidence="2 4" id="KW-0560">Oxidoreductase</keyword>
<evidence type="ECO:0000256" key="5">
    <source>
        <dbReference type="PIRSR" id="PIRSR036492-1"/>
    </source>
</evidence>
<evidence type="ECO:0000256" key="2">
    <source>
        <dbReference type="ARBA" id="ARBA00023002"/>
    </source>
</evidence>
<keyword evidence="3" id="KW-0520">NAD</keyword>
<proteinExistence type="inferred from homology"/>
<dbReference type="Pfam" id="PF00171">
    <property type="entry name" value="Aldedh"/>
    <property type="match status" value="1"/>
</dbReference>
<dbReference type="CDD" id="cd07135">
    <property type="entry name" value="ALDH_F14-YMR110C"/>
    <property type="match status" value="1"/>
</dbReference>
<dbReference type="OMA" id="RWAMRSH"/>
<dbReference type="EMBL" id="BACD03000048">
    <property type="protein sequence ID" value="GAO51540.1"/>
    <property type="molecule type" value="Genomic_DNA"/>
</dbReference>
<keyword evidence="8" id="KW-0472">Membrane</keyword>
<dbReference type="GO" id="GO:0005737">
    <property type="term" value="C:cytoplasm"/>
    <property type="evidence" value="ECO:0007669"/>
    <property type="project" value="TreeGrafter"/>
</dbReference>
<feature type="active site" evidence="5 6">
    <location>
        <position position="222"/>
    </location>
</feature>
<gene>
    <name evidence="10" type="ORF">G7K_5639-t1</name>
</gene>
<accession>A0A0E9NQ38</accession>
<comment type="caution">
    <text evidence="10">The sequence shown here is derived from an EMBL/GenBank/DDBJ whole genome shotgun (WGS) entry which is preliminary data.</text>
</comment>
<dbReference type="FunFam" id="3.40.309.10:FF:000025">
    <property type="entry name" value="Aldehyde dehydrogenase"/>
    <property type="match status" value="1"/>
</dbReference>
<evidence type="ECO:0000256" key="7">
    <source>
        <dbReference type="RuleBase" id="RU003345"/>
    </source>
</evidence>
<dbReference type="FunFam" id="3.40.605.10:FF:000004">
    <property type="entry name" value="Aldehyde dehydrogenase"/>
    <property type="match status" value="1"/>
</dbReference>
<dbReference type="InterPro" id="IPR015590">
    <property type="entry name" value="Aldehyde_DH_dom"/>
</dbReference>
<name>A0A0E9NQ38_SAICN</name>
<evidence type="ECO:0000313" key="11">
    <source>
        <dbReference type="Proteomes" id="UP000033140"/>
    </source>
</evidence>
<dbReference type="PROSITE" id="PS00687">
    <property type="entry name" value="ALDEHYDE_DEHYDR_GLU"/>
    <property type="match status" value="1"/>
</dbReference>
<dbReference type="Gene3D" id="3.40.309.10">
    <property type="entry name" value="Aldehyde Dehydrogenase, Chain A, domain 2"/>
    <property type="match status" value="1"/>
</dbReference>
<dbReference type="PIRSF" id="PIRSF036492">
    <property type="entry name" value="ALDH"/>
    <property type="match status" value="1"/>
</dbReference>
<dbReference type="Proteomes" id="UP000033140">
    <property type="component" value="Unassembled WGS sequence"/>
</dbReference>
<dbReference type="InterPro" id="IPR016160">
    <property type="entry name" value="Ald_DH_CS_CYS"/>
</dbReference>
<dbReference type="OrthoDB" id="440325at2759"/>
<dbReference type="InterPro" id="IPR029510">
    <property type="entry name" value="Ald_DH_CS_GLU"/>
</dbReference>
<dbReference type="GO" id="GO:0004029">
    <property type="term" value="F:aldehyde dehydrogenase (NAD+) activity"/>
    <property type="evidence" value="ECO:0007669"/>
    <property type="project" value="TreeGrafter"/>
</dbReference>
<dbReference type="InterPro" id="IPR016163">
    <property type="entry name" value="Ald_DH_C"/>
</dbReference>
<evidence type="ECO:0000313" key="10">
    <source>
        <dbReference type="EMBL" id="GAO51540.1"/>
    </source>
</evidence>
<dbReference type="PANTHER" id="PTHR43570">
    <property type="entry name" value="ALDEHYDE DEHYDROGENASE"/>
    <property type="match status" value="1"/>
</dbReference>
<evidence type="ECO:0000256" key="4">
    <source>
        <dbReference type="PIRNR" id="PIRNR036492"/>
    </source>
</evidence>
<sequence length="517" mass="56874">MAAALTHTPVEDIPTIVSDLHQSFHGQKSQSIKFRIQQLRQLYFFVHENHEAIVKALKADLAKPEFETYLTEIGFVEEDVLGAIAGLESGRWQKDKKVPGIKLAMKAAAPWIKKTPMGVVLIIGAWNYPLQLVLCPFVGALAAGNCVVLKPSELSPHTAQLLAELFPKYMDQSCYRIVNGAIPETTKLLDENWDKIMYTGNSKVARIIAAAAAKNLTPTILELGGKNPTIVTNTANIPLAATRIAWGKFMNCGQTCLAPDYVLAESKQVEDELVAEFRKSLEKFYGEDDKIAEIENYGRIVNDVHCKRIAKALQESKGTIAFGGHVKIEERFIAPTIVTGVTHDDTLMSDEIFGPVLPIVTVNSVDEAVQFVNKYTDTPLALYIFSDDKKEVDKVLSQTRSGGVTVNDTIQHAAITNVPFGGVGESGMGAYRGQTSFDAFSHDRVIAKTPGWMEKIMAVRYPPYLPWKFKAIAAMAPKAWFKPGDTVRKRGKVSKWVLFAAIGLIAVWVGRIRGVAA</sequence>
<dbReference type="InterPro" id="IPR012394">
    <property type="entry name" value="Aldehyde_DH_NAD(P)"/>
</dbReference>
<keyword evidence="8" id="KW-1133">Transmembrane helix</keyword>
<evidence type="ECO:0000256" key="8">
    <source>
        <dbReference type="SAM" id="Phobius"/>
    </source>
</evidence>
<reference evidence="10 11" key="3">
    <citation type="journal article" date="2015" name="Genome Announc.">
        <title>Draft Genome Sequence of the Archiascomycetous Yeast Saitoella complicata.</title>
        <authorList>
            <person name="Yamauchi K."/>
            <person name="Kondo S."/>
            <person name="Hamamoto M."/>
            <person name="Takahashi Y."/>
            <person name="Ogura Y."/>
            <person name="Hayashi T."/>
            <person name="Nishida H."/>
        </authorList>
    </citation>
    <scope>NUCLEOTIDE SEQUENCE [LARGE SCALE GENOMIC DNA]</scope>
    <source>
        <strain evidence="10 11">NRRL Y-17804</strain>
    </source>
</reference>
<dbReference type="InterPro" id="IPR016161">
    <property type="entry name" value="Ald_DH/histidinol_DH"/>
</dbReference>
<evidence type="ECO:0000256" key="6">
    <source>
        <dbReference type="PROSITE-ProRule" id="PRU10007"/>
    </source>
</evidence>
<dbReference type="GO" id="GO:0006081">
    <property type="term" value="P:aldehyde metabolic process"/>
    <property type="evidence" value="ECO:0007669"/>
    <property type="project" value="InterPro"/>
</dbReference>
<feature type="transmembrane region" description="Helical" evidence="8">
    <location>
        <begin position="496"/>
        <end position="516"/>
    </location>
</feature>
<keyword evidence="8" id="KW-0812">Transmembrane</keyword>
<dbReference type="InterPro" id="IPR016162">
    <property type="entry name" value="Ald_DH_N"/>
</dbReference>
<reference evidence="10 11" key="2">
    <citation type="journal article" date="2014" name="J. Gen. Appl. Microbiol.">
        <title>The early diverging ascomycetous budding yeast Saitoella complicata has three histone deacetylases belonging to the Clr6, Hos2, and Rpd3 lineages.</title>
        <authorList>
            <person name="Nishida H."/>
            <person name="Matsumoto T."/>
            <person name="Kondo S."/>
            <person name="Hamamoto M."/>
            <person name="Yoshikawa H."/>
        </authorList>
    </citation>
    <scope>NUCLEOTIDE SEQUENCE [LARGE SCALE GENOMIC DNA]</scope>
    <source>
        <strain evidence="10 11">NRRL Y-17804</strain>
    </source>
</reference>
<evidence type="ECO:0000256" key="3">
    <source>
        <dbReference type="ARBA" id="ARBA00023027"/>
    </source>
</evidence>
<dbReference type="PANTHER" id="PTHR43570:SF16">
    <property type="entry name" value="ALDEHYDE DEHYDROGENASE TYPE III, ISOFORM Q"/>
    <property type="match status" value="1"/>
</dbReference>
<dbReference type="PROSITE" id="PS00070">
    <property type="entry name" value="ALDEHYDE_DEHYDR_CYS"/>
    <property type="match status" value="1"/>
</dbReference>
<keyword evidence="11" id="KW-1185">Reference proteome</keyword>
<dbReference type="AlphaFoldDB" id="A0A0E9NQ38"/>
<evidence type="ECO:0000259" key="9">
    <source>
        <dbReference type="Pfam" id="PF00171"/>
    </source>
</evidence>
<dbReference type="Gene3D" id="3.40.605.10">
    <property type="entry name" value="Aldehyde Dehydrogenase, Chain A, domain 1"/>
    <property type="match status" value="1"/>
</dbReference>
<dbReference type="RefSeq" id="XP_019026090.1">
    <property type="nucleotide sequence ID" value="XM_019171608.1"/>
</dbReference>